<name>A0A8T1V0H1_9STRA</name>
<feature type="compositionally biased region" description="Acidic residues" evidence="1">
    <location>
        <begin position="21"/>
        <end position="38"/>
    </location>
</feature>
<accession>A0A8T1V0H1</accession>
<gene>
    <name evidence="2" type="ORF">JG687_00000283</name>
</gene>
<protein>
    <recommendedName>
        <fullName evidence="4">Armadillo-type fold</fullName>
    </recommendedName>
</protein>
<feature type="non-terminal residue" evidence="2">
    <location>
        <position position="1"/>
    </location>
</feature>
<dbReference type="Proteomes" id="UP000688947">
    <property type="component" value="Unassembled WGS sequence"/>
</dbReference>
<comment type="caution">
    <text evidence="2">The sequence shown here is derived from an EMBL/GenBank/DDBJ whole genome shotgun (WGS) entry which is preliminary data.</text>
</comment>
<proteinExistence type="predicted"/>
<dbReference type="OrthoDB" id="162277at2759"/>
<dbReference type="AlphaFoldDB" id="A0A8T1V0H1"/>
<organism evidence="2 3">
    <name type="scientific">Phytophthora cactorum</name>
    <dbReference type="NCBI Taxonomy" id="29920"/>
    <lineage>
        <taxon>Eukaryota</taxon>
        <taxon>Sar</taxon>
        <taxon>Stramenopiles</taxon>
        <taxon>Oomycota</taxon>
        <taxon>Peronosporomycetes</taxon>
        <taxon>Peronosporales</taxon>
        <taxon>Peronosporaceae</taxon>
        <taxon>Phytophthora</taxon>
    </lineage>
</organism>
<evidence type="ECO:0000256" key="1">
    <source>
        <dbReference type="SAM" id="MobiDB-lite"/>
    </source>
</evidence>
<dbReference type="EMBL" id="JAENGZ010000005">
    <property type="protein sequence ID" value="KAG6974532.1"/>
    <property type="molecule type" value="Genomic_DNA"/>
</dbReference>
<reference evidence="2" key="1">
    <citation type="submission" date="2021-01" db="EMBL/GenBank/DDBJ databases">
        <title>Phytophthora aleatoria, a newly-described species from Pinus radiata is distinct from Phytophthora cactorum isolates based on comparative genomics.</title>
        <authorList>
            <person name="Mcdougal R."/>
            <person name="Panda P."/>
            <person name="Williams N."/>
            <person name="Studholme D.J."/>
        </authorList>
    </citation>
    <scope>NUCLEOTIDE SEQUENCE</scope>
    <source>
        <strain evidence="2">NZFS 3830</strain>
    </source>
</reference>
<evidence type="ECO:0000313" key="3">
    <source>
        <dbReference type="Proteomes" id="UP000688947"/>
    </source>
</evidence>
<sequence>MQSPQQSPKRVIPSRFPEIAQDLDEDAGEPNRVEEDEDPVVAEGRIATLLMDQEWDTRGWNSTKIQSAVETLYEEIEHSGDDSRRELATSMLLRLMETHEDAVDYVETSLPSLTNKAFRTLSKSTDNTKIFRVARLVAVLAE</sequence>
<evidence type="ECO:0008006" key="4">
    <source>
        <dbReference type="Google" id="ProtNLM"/>
    </source>
</evidence>
<dbReference type="VEuPathDB" id="FungiDB:PC110_g5208"/>
<evidence type="ECO:0000313" key="2">
    <source>
        <dbReference type="EMBL" id="KAG6974532.1"/>
    </source>
</evidence>
<feature type="region of interest" description="Disordered" evidence="1">
    <location>
        <begin position="1"/>
        <end position="38"/>
    </location>
</feature>